<dbReference type="GO" id="GO:0000398">
    <property type="term" value="P:mRNA splicing, via spliceosome"/>
    <property type="evidence" value="ECO:0007669"/>
    <property type="project" value="TreeGrafter"/>
</dbReference>
<accession>A0A815B7Z2</accession>
<dbReference type="Proteomes" id="UP000663889">
    <property type="component" value="Unassembled WGS sequence"/>
</dbReference>
<dbReference type="GO" id="GO:0003723">
    <property type="term" value="F:RNA binding"/>
    <property type="evidence" value="ECO:0007669"/>
    <property type="project" value="TreeGrafter"/>
</dbReference>
<protein>
    <submittedName>
        <fullName evidence="2">Uncharacterized protein</fullName>
    </submittedName>
</protein>
<name>A0A815B7Z2_9BILA</name>
<reference evidence="2" key="1">
    <citation type="submission" date="2021-02" db="EMBL/GenBank/DDBJ databases">
        <authorList>
            <person name="Nowell W R."/>
        </authorList>
    </citation>
    <scope>NUCLEOTIDE SEQUENCE</scope>
</reference>
<evidence type="ECO:0000256" key="1">
    <source>
        <dbReference type="SAM" id="MobiDB-lite"/>
    </source>
</evidence>
<comment type="caution">
    <text evidence="2">The sequence shown here is derived from an EMBL/GenBank/DDBJ whole genome shotgun (WGS) entry which is preliminary data.</text>
</comment>
<feature type="compositionally biased region" description="Basic and acidic residues" evidence="1">
    <location>
        <begin position="16"/>
        <end position="37"/>
    </location>
</feature>
<feature type="region of interest" description="Disordered" evidence="1">
    <location>
        <begin position="16"/>
        <end position="46"/>
    </location>
</feature>
<sequence>MVLSELSYKSYQLEHQIQEKDDRQNKNACRRDRDPKKLKSPGSKPIEMKLPELRLIEQRLPVASKTLKITNTYIDARSVIEHRPTDIYYPIAPSSTQPMRMEPVQIHNYPVATNSTQPMRMEPAQIHNYPVATNPTQPVRMESAQTTKDTSYIVNNQQTRTISSNDVLTLEYQGLAWKALKKTINDQVKKVNKSNVPKIARKLFKYNIIRGRGLLTDAIIKEQITSPSNAPVYAALILLLTQNSHKSLNELIAIQLLRVVLDNYTDDSVELAVEWLKECGEKLLQDNHQELDSIFVILENLLHEPSLN</sequence>
<dbReference type="AlphaFoldDB" id="A0A815B7Z2"/>
<dbReference type="InterPro" id="IPR016024">
    <property type="entry name" value="ARM-type_fold"/>
</dbReference>
<gene>
    <name evidence="2" type="ORF">SEV965_LOCUS24523</name>
</gene>
<dbReference type="SUPFAM" id="SSF48371">
    <property type="entry name" value="ARM repeat"/>
    <property type="match status" value="1"/>
</dbReference>
<dbReference type="PANTHER" id="PTHR18034:SF3">
    <property type="entry name" value="PRE-MRNA-SPLICING FACTOR CWC22 HOMOLOG"/>
    <property type="match status" value="1"/>
</dbReference>
<dbReference type="EMBL" id="CAJNOU010001898">
    <property type="protein sequence ID" value="CAF1266551.1"/>
    <property type="molecule type" value="Genomic_DNA"/>
</dbReference>
<evidence type="ECO:0000313" key="3">
    <source>
        <dbReference type="Proteomes" id="UP000663889"/>
    </source>
</evidence>
<proteinExistence type="predicted"/>
<dbReference type="PANTHER" id="PTHR18034">
    <property type="entry name" value="CELL CYCLE CONTROL PROTEIN CWF22-RELATED"/>
    <property type="match status" value="1"/>
</dbReference>
<organism evidence="2 3">
    <name type="scientific">Rotaria sordida</name>
    <dbReference type="NCBI Taxonomy" id="392033"/>
    <lineage>
        <taxon>Eukaryota</taxon>
        <taxon>Metazoa</taxon>
        <taxon>Spiralia</taxon>
        <taxon>Gnathifera</taxon>
        <taxon>Rotifera</taxon>
        <taxon>Eurotatoria</taxon>
        <taxon>Bdelloidea</taxon>
        <taxon>Philodinida</taxon>
        <taxon>Philodinidae</taxon>
        <taxon>Rotaria</taxon>
    </lineage>
</organism>
<dbReference type="InterPro" id="IPR050781">
    <property type="entry name" value="CWC22_splicing_factor"/>
</dbReference>
<evidence type="ECO:0000313" key="2">
    <source>
        <dbReference type="EMBL" id="CAF1266551.1"/>
    </source>
</evidence>
<dbReference type="GO" id="GO:0071013">
    <property type="term" value="C:catalytic step 2 spliceosome"/>
    <property type="evidence" value="ECO:0007669"/>
    <property type="project" value="TreeGrafter"/>
</dbReference>
<dbReference type="Gene3D" id="1.25.40.180">
    <property type="match status" value="2"/>
</dbReference>